<evidence type="ECO:0000313" key="1">
    <source>
        <dbReference type="EMBL" id="QOR59837.1"/>
    </source>
</evidence>
<dbReference type="Proteomes" id="UP000593898">
    <property type="component" value="Segment"/>
</dbReference>
<name>A0A7M1RZI2_9CAUD</name>
<dbReference type="KEGG" id="vg:65130453"/>
<organism evidence="1 2">
    <name type="scientific">uncultured phage cr271_1</name>
    <dbReference type="NCBI Taxonomy" id="2772078"/>
    <lineage>
        <taxon>Viruses</taxon>
        <taxon>Duplodnaviria</taxon>
        <taxon>Heunggongvirae</taxon>
        <taxon>Uroviricota</taxon>
        <taxon>Caudoviricetes</taxon>
        <taxon>Crassvirales</taxon>
        <taxon>Intestiviridae</taxon>
        <taxon>Obtuvirinae</taxon>
        <taxon>Hacihdavirus</taxon>
        <taxon>Hacihdavirus animalis</taxon>
    </lineage>
</organism>
<reference evidence="1 2" key="1">
    <citation type="submission" date="2020-07" db="EMBL/GenBank/DDBJ databases">
        <title>Taxonomic proposal: Crassvirales, a new order of highly abundant and diverse bacterial viruses.</title>
        <authorList>
            <person name="Shkoporov A.N."/>
            <person name="Stockdale S.R."/>
            <person name="Guerin E."/>
            <person name="Ross R.P."/>
            <person name="Hill C."/>
        </authorList>
    </citation>
    <scope>NUCLEOTIDE SEQUENCE [LARGE SCALE GENOMIC DNA]</scope>
</reference>
<evidence type="ECO:0000313" key="2">
    <source>
        <dbReference type="Proteomes" id="UP000593898"/>
    </source>
</evidence>
<dbReference type="RefSeq" id="YP_010111995.1">
    <property type="nucleotide sequence ID" value="NC_055887.1"/>
</dbReference>
<proteinExistence type="predicted"/>
<protein>
    <submittedName>
        <fullName evidence="1">Uncharacterized protein</fullName>
    </submittedName>
</protein>
<accession>A0A7M1RZI2</accession>
<dbReference type="GeneID" id="65130453"/>
<dbReference type="EMBL" id="MT774394">
    <property type="protein sequence ID" value="QOR59837.1"/>
    <property type="molecule type" value="Genomic_DNA"/>
</dbReference>
<sequence length="232" mass="25196">MAKKSIKTQKGYNDDWSDKVEPYTSALGLAGDVVGLGTAATGIGAIPGAIIAGLTNIPNTIIDGYQFGRDIYRGINDGWDENGKSVLWNGAELALDYLPVKALKYLNKAKTASVASAKTYSAAERKAHSTYRRVGTGAGRVQAQKAFKSKIRYNKARDQAFTQAVDYLSKRGIRPIQGDYFNKKLIEEMATRGFGVSANDAIQSAKNTIRQNQIISNAISCTNNARHTLKLK</sequence>
<keyword evidence="2" id="KW-1185">Reference proteome</keyword>